<dbReference type="OrthoDB" id="1713262at2759"/>
<evidence type="ECO:0000313" key="1">
    <source>
        <dbReference type="EMBL" id="RDY01686.1"/>
    </source>
</evidence>
<comment type="caution">
    <text evidence="1">The sequence shown here is derived from an EMBL/GenBank/DDBJ whole genome shotgun (WGS) entry which is preliminary data.</text>
</comment>
<accession>A0A371HFW0</accession>
<dbReference type="PANTHER" id="PTHR11439">
    <property type="entry name" value="GAG-POL-RELATED RETROTRANSPOSON"/>
    <property type="match status" value="1"/>
</dbReference>
<name>A0A371HFW0_MUCPR</name>
<keyword evidence="2" id="KW-1185">Reference proteome</keyword>
<dbReference type="Proteomes" id="UP000257109">
    <property type="component" value="Unassembled WGS sequence"/>
</dbReference>
<reference evidence="1" key="1">
    <citation type="submission" date="2018-05" db="EMBL/GenBank/DDBJ databases">
        <title>Draft genome of Mucuna pruriens seed.</title>
        <authorList>
            <person name="Nnadi N.E."/>
            <person name="Vos R."/>
            <person name="Hasami M.H."/>
            <person name="Devisetty U.K."/>
            <person name="Aguiy J.C."/>
        </authorList>
    </citation>
    <scope>NUCLEOTIDE SEQUENCE [LARGE SCALE GENOMIC DNA]</scope>
    <source>
        <strain evidence="1">JCA_2017</strain>
    </source>
</reference>
<dbReference type="PANTHER" id="PTHR11439:SF467">
    <property type="entry name" value="INTEGRASE CATALYTIC DOMAIN-CONTAINING PROTEIN"/>
    <property type="match status" value="1"/>
</dbReference>
<proteinExistence type="predicted"/>
<evidence type="ECO:0000313" key="2">
    <source>
        <dbReference type="Proteomes" id="UP000257109"/>
    </source>
</evidence>
<sequence length="128" mass="15225">MMFGILSNYLKCPNNDFERNKMQKISYALIVKSLMYTQYWKTVKHVMRYLKRIKRYMITCRKSERLEIIRCSNSNFARCQNSKRSTFGYIYILAREAISWKSVKQTLIVLLIVAVEFAGCFKASNHEI</sequence>
<gene>
    <name evidence="1" type="ORF">CR513_14953</name>
</gene>
<dbReference type="EMBL" id="QJKJ01002706">
    <property type="protein sequence ID" value="RDY01686.1"/>
    <property type="molecule type" value="Genomic_DNA"/>
</dbReference>
<organism evidence="1 2">
    <name type="scientific">Mucuna pruriens</name>
    <name type="common">Velvet bean</name>
    <name type="synonym">Dolichos pruriens</name>
    <dbReference type="NCBI Taxonomy" id="157652"/>
    <lineage>
        <taxon>Eukaryota</taxon>
        <taxon>Viridiplantae</taxon>
        <taxon>Streptophyta</taxon>
        <taxon>Embryophyta</taxon>
        <taxon>Tracheophyta</taxon>
        <taxon>Spermatophyta</taxon>
        <taxon>Magnoliopsida</taxon>
        <taxon>eudicotyledons</taxon>
        <taxon>Gunneridae</taxon>
        <taxon>Pentapetalae</taxon>
        <taxon>rosids</taxon>
        <taxon>fabids</taxon>
        <taxon>Fabales</taxon>
        <taxon>Fabaceae</taxon>
        <taxon>Papilionoideae</taxon>
        <taxon>50 kb inversion clade</taxon>
        <taxon>NPAAA clade</taxon>
        <taxon>indigoferoid/millettioid clade</taxon>
        <taxon>Phaseoleae</taxon>
        <taxon>Mucuna</taxon>
    </lineage>
</organism>
<dbReference type="AlphaFoldDB" id="A0A371HFW0"/>
<protein>
    <recommendedName>
        <fullName evidence="3">Reverse transcriptase Ty1/copia-type domain-containing protein</fullName>
    </recommendedName>
</protein>
<evidence type="ECO:0008006" key="3">
    <source>
        <dbReference type="Google" id="ProtNLM"/>
    </source>
</evidence>
<feature type="non-terminal residue" evidence="1">
    <location>
        <position position="1"/>
    </location>
</feature>